<gene>
    <name evidence="2" type="ORF">GR257_34575</name>
</gene>
<protein>
    <submittedName>
        <fullName evidence="2">DUF1036 domain-containing protein</fullName>
    </submittedName>
</protein>
<dbReference type="EMBL" id="WUFV01000034">
    <property type="protein sequence ID" value="NEK19891.1"/>
    <property type="molecule type" value="Genomic_DNA"/>
</dbReference>
<dbReference type="Pfam" id="PF06282">
    <property type="entry name" value="DUF1036"/>
    <property type="match status" value="1"/>
</dbReference>
<dbReference type="InterPro" id="IPR009380">
    <property type="entry name" value="DUF1036"/>
</dbReference>
<evidence type="ECO:0000313" key="2">
    <source>
        <dbReference type="EMBL" id="NEK19891.1"/>
    </source>
</evidence>
<accession>A0A7K3VUR5</accession>
<reference evidence="2 3" key="1">
    <citation type="submission" date="2019-12" db="EMBL/GenBank/DDBJ databases">
        <title>Rhizobium genotypes associated with high levels of biological nitrogen fixation by grain legumes in a temperate-maritime cropping system.</title>
        <authorList>
            <person name="Maluk M."/>
            <person name="Francesc Ferrando Molina F."/>
            <person name="Lopez Del Egido L."/>
            <person name="Lafos M."/>
            <person name="Langarica-Fuentes A."/>
            <person name="Gebre Yohannes G."/>
            <person name="Young M.W."/>
            <person name="Martin P."/>
            <person name="Gantlett R."/>
            <person name="Kenicer G."/>
            <person name="Hawes C."/>
            <person name="Begg G.S."/>
            <person name="Quilliam R.S."/>
            <person name="Squire G.R."/>
            <person name="Poole P.S."/>
            <person name="Young P.W."/>
            <person name="Iannetta P.M."/>
            <person name="James E.K."/>
        </authorList>
    </citation>
    <scope>NUCLEOTIDE SEQUENCE [LARGE SCALE GENOMIC DNA]</scope>
    <source>
        <strain evidence="2 3">JHI54</strain>
    </source>
</reference>
<keyword evidence="1" id="KW-0732">Signal</keyword>
<comment type="caution">
    <text evidence="2">The sequence shown here is derived from an EMBL/GenBank/DDBJ whole genome shotgun (WGS) entry which is preliminary data.</text>
</comment>
<feature type="signal peptide" evidence="1">
    <location>
        <begin position="1"/>
        <end position="33"/>
    </location>
</feature>
<organism evidence="2 3">
    <name type="scientific">Rhizobium leguminosarum</name>
    <dbReference type="NCBI Taxonomy" id="384"/>
    <lineage>
        <taxon>Bacteria</taxon>
        <taxon>Pseudomonadati</taxon>
        <taxon>Pseudomonadota</taxon>
        <taxon>Alphaproteobacteria</taxon>
        <taxon>Hyphomicrobiales</taxon>
        <taxon>Rhizobiaceae</taxon>
        <taxon>Rhizobium/Agrobacterium group</taxon>
        <taxon>Rhizobium</taxon>
    </lineage>
</organism>
<dbReference type="RefSeq" id="WP_164050007.1">
    <property type="nucleotide sequence ID" value="NZ_WUFV01000034.1"/>
</dbReference>
<evidence type="ECO:0000313" key="3">
    <source>
        <dbReference type="Proteomes" id="UP000471705"/>
    </source>
</evidence>
<evidence type="ECO:0000256" key="1">
    <source>
        <dbReference type="SAM" id="SignalP"/>
    </source>
</evidence>
<dbReference type="Proteomes" id="UP000471705">
    <property type="component" value="Unassembled WGS sequence"/>
</dbReference>
<sequence length="411" mass="46466">MKKVAFRFGVQQFASIVLAMCSIWLTAQSPAQAQFQLCNGSPIPVYSASTYHQNGQWRAKGWYKIWPEDCKELYKSPLSHHSVYYHAHSKMDQTWGDENGQGYYFCTNTSAFDLAQNNCDPAQRKKFAAKSVNGKTYLTLRLNCATACKLPIVDYDRKSSTATLYNVFSEKIYGNTTIYSDVRAYVSVSEAGSLIKAKVNAFVDLSDVRIKLPSVLREATYVDTECAEKFDLFNTVLDRNGRVAELSTEGRYILRKCTSMDLPQIKCDGWEFWRQCQTWIDTTQTSSISISQQGSATLRITPRIVANTQIRFDVDVTRARLGGLAQYIVDMFNIDLKSWVKRGIDGYLPDDLLNYALPPEILPYLRITNIGFQGEGESFGLSIDGEAMVPKEDMPGLCAKFWPEGRCRVVH</sequence>
<feature type="chain" id="PRO_5029830329" evidence="1">
    <location>
        <begin position="34"/>
        <end position="411"/>
    </location>
</feature>
<name>A0A7K3VUR5_RHILE</name>
<proteinExistence type="predicted"/>
<dbReference type="AlphaFoldDB" id="A0A7K3VUR5"/>